<evidence type="ECO:0000313" key="3">
    <source>
        <dbReference type="EMBL" id="MQT00244.1"/>
    </source>
</evidence>
<feature type="domain" description="HTH cro/C1-type" evidence="2">
    <location>
        <begin position="94"/>
        <end position="144"/>
    </location>
</feature>
<dbReference type="SMART" id="SM00530">
    <property type="entry name" value="HTH_XRE"/>
    <property type="match status" value="1"/>
</dbReference>
<accession>A0A646KDG2</accession>
<dbReference type="EMBL" id="VCLA01000066">
    <property type="protein sequence ID" value="MQT00244.1"/>
    <property type="molecule type" value="Genomic_DNA"/>
</dbReference>
<dbReference type="Gene3D" id="1.10.260.40">
    <property type="entry name" value="lambda repressor-like DNA-binding domains"/>
    <property type="match status" value="2"/>
</dbReference>
<protein>
    <submittedName>
        <fullName evidence="3">Helix-turn-helix transcriptional regulator</fullName>
    </submittedName>
</protein>
<dbReference type="RefSeq" id="WP_153521693.1">
    <property type="nucleotide sequence ID" value="NZ_VCLA01000066.1"/>
</dbReference>
<dbReference type="PROSITE" id="PS50943">
    <property type="entry name" value="HTH_CROC1"/>
    <property type="match status" value="1"/>
</dbReference>
<dbReference type="Pfam" id="PF01381">
    <property type="entry name" value="HTH_3"/>
    <property type="match status" value="1"/>
</dbReference>
<evidence type="ECO:0000313" key="4">
    <source>
        <dbReference type="Proteomes" id="UP000419138"/>
    </source>
</evidence>
<name>A0A646KDG2_STRJU</name>
<dbReference type="SUPFAM" id="SSF47413">
    <property type="entry name" value="lambda repressor-like DNA-binding domains"/>
    <property type="match status" value="1"/>
</dbReference>
<reference evidence="3 4" key="1">
    <citation type="submission" date="2019-05" db="EMBL/GenBank/DDBJ databases">
        <title>Comparative genomics and metabolomics analyses of clavulanic acid producing Streptomyces species provides insight into specialized metabolism and evolution of beta-lactam biosynthetic gene clusters.</title>
        <authorList>
            <person name="Moore M.A."/>
            <person name="Cruz-Morales P."/>
            <person name="Barona Gomez F."/>
            <person name="Kapil T."/>
        </authorList>
    </citation>
    <scope>NUCLEOTIDE SEQUENCE [LARGE SCALE GENOMIC DNA]</scope>
    <source>
        <strain evidence="3 4">NRRL 5741</strain>
    </source>
</reference>
<comment type="caution">
    <text evidence="3">The sequence shown here is derived from an EMBL/GenBank/DDBJ whole genome shotgun (WGS) entry which is preliminary data.</text>
</comment>
<gene>
    <name evidence="3" type="ORF">FF041_08415</name>
</gene>
<evidence type="ECO:0000259" key="2">
    <source>
        <dbReference type="PROSITE" id="PS50943"/>
    </source>
</evidence>
<feature type="region of interest" description="Disordered" evidence="1">
    <location>
        <begin position="201"/>
        <end position="236"/>
    </location>
</feature>
<keyword evidence="4" id="KW-1185">Reference proteome</keyword>
<sequence>MTDPSGAMDAMELPRRVAARLNLLFEAVRPAALQRPWTSEEAAERAGVDLGYVEALRAGTLPPPEVDPPIDQGQREKLFAQRLDCLFRTRLSPRTGKRVTQTEVAQALQTNKQHVGNLRNGKNNPSIVLAQKYADFFEVDVGYFCADPLSAVAACFGHAKEVLVLADDDPYVVRATADLRLLRAMADRRVRKVVGRLVDRYEASAGDPAGEPGADPGADPDADPAGSGSPPPGPRG</sequence>
<dbReference type="GO" id="GO:0003677">
    <property type="term" value="F:DNA binding"/>
    <property type="evidence" value="ECO:0007669"/>
    <property type="project" value="InterPro"/>
</dbReference>
<organism evidence="3 4">
    <name type="scientific">Streptomyces jumonjinensis</name>
    <dbReference type="NCBI Taxonomy" id="1945"/>
    <lineage>
        <taxon>Bacteria</taxon>
        <taxon>Bacillati</taxon>
        <taxon>Actinomycetota</taxon>
        <taxon>Actinomycetes</taxon>
        <taxon>Kitasatosporales</taxon>
        <taxon>Streptomycetaceae</taxon>
        <taxon>Streptomyces</taxon>
    </lineage>
</organism>
<dbReference type="InterPro" id="IPR010982">
    <property type="entry name" value="Lambda_DNA-bd_dom_sf"/>
</dbReference>
<dbReference type="Proteomes" id="UP000419138">
    <property type="component" value="Unassembled WGS sequence"/>
</dbReference>
<dbReference type="OrthoDB" id="7428772at2"/>
<dbReference type="AlphaFoldDB" id="A0A646KDG2"/>
<proteinExistence type="predicted"/>
<dbReference type="InterPro" id="IPR001387">
    <property type="entry name" value="Cro/C1-type_HTH"/>
</dbReference>
<dbReference type="CDD" id="cd00093">
    <property type="entry name" value="HTH_XRE"/>
    <property type="match status" value="1"/>
</dbReference>
<evidence type="ECO:0000256" key="1">
    <source>
        <dbReference type="SAM" id="MobiDB-lite"/>
    </source>
</evidence>
<feature type="compositionally biased region" description="Low complexity" evidence="1">
    <location>
        <begin position="203"/>
        <end position="228"/>
    </location>
</feature>